<proteinExistence type="predicted"/>
<accession>A0A6A4T4U6</accession>
<dbReference type="AlphaFoldDB" id="A0A6A4T4U6"/>
<dbReference type="EMBL" id="VEVO01000008">
    <property type="protein sequence ID" value="KAF0038151.1"/>
    <property type="molecule type" value="Genomic_DNA"/>
</dbReference>
<comment type="caution">
    <text evidence="2">The sequence shown here is derived from an EMBL/GenBank/DDBJ whole genome shotgun (WGS) entry which is preliminary data.</text>
</comment>
<reference evidence="2 3" key="1">
    <citation type="submission" date="2019-06" db="EMBL/GenBank/DDBJ databases">
        <title>Draft genomes of female and male turbot (Scophthalmus maximus).</title>
        <authorList>
            <person name="Xu H."/>
            <person name="Xu X.-W."/>
            <person name="Shao C."/>
            <person name="Chen S."/>
        </authorList>
    </citation>
    <scope>NUCLEOTIDE SEQUENCE [LARGE SCALE GENOMIC DNA]</scope>
    <source>
        <strain evidence="2">Ysfricsl-2016a</strain>
        <tissue evidence="2">Blood</tissue>
    </source>
</reference>
<evidence type="ECO:0000313" key="3">
    <source>
        <dbReference type="Proteomes" id="UP000438429"/>
    </source>
</evidence>
<protein>
    <submittedName>
        <fullName evidence="2">Uncharacterized protein</fullName>
    </submittedName>
</protein>
<evidence type="ECO:0000313" key="2">
    <source>
        <dbReference type="EMBL" id="KAF0038151.1"/>
    </source>
</evidence>
<name>A0A6A4T4U6_SCOMX</name>
<sequence length="81" mass="8838">MRPSTQQPAVLLLLRPNVNTAPSEHCCQFDSETELMTLFDARTRWQCSFGDEEAVDEGRLGSNSQSPLRVECPRGGGAGGQ</sequence>
<evidence type="ECO:0000256" key="1">
    <source>
        <dbReference type="SAM" id="MobiDB-lite"/>
    </source>
</evidence>
<gene>
    <name evidence="2" type="ORF">F2P81_008635</name>
</gene>
<feature type="region of interest" description="Disordered" evidence="1">
    <location>
        <begin position="56"/>
        <end position="81"/>
    </location>
</feature>
<organism evidence="2 3">
    <name type="scientific">Scophthalmus maximus</name>
    <name type="common">Turbot</name>
    <name type="synonym">Psetta maxima</name>
    <dbReference type="NCBI Taxonomy" id="52904"/>
    <lineage>
        <taxon>Eukaryota</taxon>
        <taxon>Metazoa</taxon>
        <taxon>Chordata</taxon>
        <taxon>Craniata</taxon>
        <taxon>Vertebrata</taxon>
        <taxon>Euteleostomi</taxon>
        <taxon>Actinopterygii</taxon>
        <taxon>Neopterygii</taxon>
        <taxon>Teleostei</taxon>
        <taxon>Neoteleostei</taxon>
        <taxon>Acanthomorphata</taxon>
        <taxon>Carangaria</taxon>
        <taxon>Pleuronectiformes</taxon>
        <taxon>Pleuronectoidei</taxon>
        <taxon>Scophthalmidae</taxon>
        <taxon>Scophthalmus</taxon>
    </lineage>
</organism>
<dbReference type="Proteomes" id="UP000438429">
    <property type="component" value="Unassembled WGS sequence"/>
</dbReference>